<dbReference type="PROSITE" id="PS50045">
    <property type="entry name" value="SIGMA54_INTERACT_4"/>
    <property type="match status" value="1"/>
</dbReference>
<dbReference type="Gene3D" id="3.40.50.300">
    <property type="entry name" value="P-loop containing nucleotide triphosphate hydrolases"/>
    <property type="match status" value="1"/>
</dbReference>
<organism evidence="4 5">
    <name type="scientific">Mesorhizobium cantuariense</name>
    <dbReference type="NCBI Taxonomy" id="1300275"/>
    <lineage>
        <taxon>Bacteria</taxon>
        <taxon>Pseudomonadati</taxon>
        <taxon>Pseudomonadota</taxon>
        <taxon>Alphaproteobacteria</taxon>
        <taxon>Hyphomicrobiales</taxon>
        <taxon>Phyllobacteriaceae</taxon>
        <taxon>Mesorhizobium</taxon>
    </lineage>
</organism>
<feature type="domain" description="Sigma-54 factor interaction" evidence="3">
    <location>
        <begin position="1"/>
        <end position="100"/>
    </location>
</feature>
<gene>
    <name evidence="4" type="ORF">ACFOJ9_03075</name>
</gene>
<dbReference type="InterPro" id="IPR027417">
    <property type="entry name" value="P-loop_NTPase"/>
</dbReference>
<proteinExistence type="predicted"/>
<keyword evidence="2" id="KW-0067">ATP-binding</keyword>
<dbReference type="InterPro" id="IPR002078">
    <property type="entry name" value="Sigma_54_int"/>
</dbReference>
<dbReference type="RefSeq" id="WP_245331285.1">
    <property type="nucleotide sequence ID" value="NZ_JBHRVD010000001.1"/>
</dbReference>
<dbReference type="Proteomes" id="UP001595648">
    <property type="component" value="Unassembled WGS sequence"/>
</dbReference>
<reference evidence="5" key="1">
    <citation type="journal article" date="2019" name="Int. J. Syst. Evol. Microbiol.">
        <title>The Global Catalogue of Microorganisms (GCM) 10K type strain sequencing project: providing services to taxonomists for standard genome sequencing and annotation.</title>
        <authorList>
            <consortium name="The Broad Institute Genomics Platform"/>
            <consortium name="The Broad Institute Genome Sequencing Center for Infectious Disease"/>
            <person name="Wu L."/>
            <person name="Ma J."/>
        </authorList>
    </citation>
    <scope>NUCLEOTIDE SEQUENCE [LARGE SCALE GENOMIC DNA]</scope>
    <source>
        <strain evidence="5">ICMP 19515</strain>
    </source>
</reference>
<keyword evidence="1" id="KW-0547">Nucleotide-binding</keyword>
<evidence type="ECO:0000259" key="3">
    <source>
        <dbReference type="PROSITE" id="PS50045"/>
    </source>
</evidence>
<accession>A0ABV7MGE0</accession>
<evidence type="ECO:0000256" key="1">
    <source>
        <dbReference type="ARBA" id="ARBA00022741"/>
    </source>
</evidence>
<protein>
    <submittedName>
        <fullName evidence="4">Sigma 54-interacting transcriptional regulator</fullName>
    </submittedName>
</protein>
<comment type="caution">
    <text evidence="4">The sequence shown here is derived from an EMBL/GenBank/DDBJ whole genome shotgun (WGS) entry which is preliminary data.</text>
</comment>
<name>A0ABV7MGE0_9HYPH</name>
<dbReference type="EMBL" id="JBHRVD010000001">
    <property type="protein sequence ID" value="MFC3320795.1"/>
    <property type="molecule type" value="Genomic_DNA"/>
</dbReference>
<sequence length="104" mass="11183">MPRIGSKIFGHEKGAFTGAQQRHLGYAERAGAGTLFLDEIGDMPMPAPSQTSTVIEDGSFNRVGGETPCKFRARVVSATHRDLGQRGGPSGFREDLDFGLPCCR</sequence>
<dbReference type="PANTHER" id="PTHR32071">
    <property type="entry name" value="TRANSCRIPTIONAL REGULATORY PROTEIN"/>
    <property type="match status" value="1"/>
</dbReference>
<evidence type="ECO:0000256" key="2">
    <source>
        <dbReference type="ARBA" id="ARBA00022840"/>
    </source>
</evidence>
<evidence type="ECO:0000313" key="5">
    <source>
        <dbReference type="Proteomes" id="UP001595648"/>
    </source>
</evidence>
<keyword evidence="5" id="KW-1185">Reference proteome</keyword>
<dbReference type="Pfam" id="PF00158">
    <property type="entry name" value="Sigma54_activat"/>
    <property type="match status" value="1"/>
</dbReference>
<dbReference type="SUPFAM" id="SSF52540">
    <property type="entry name" value="P-loop containing nucleoside triphosphate hydrolases"/>
    <property type="match status" value="1"/>
</dbReference>
<evidence type="ECO:0000313" key="4">
    <source>
        <dbReference type="EMBL" id="MFC3320795.1"/>
    </source>
</evidence>